<name>A0ACC0AX36_CATRO</name>
<proteinExistence type="predicted"/>
<keyword evidence="2" id="KW-1185">Reference proteome</keyword>
<reference evidence="2" key="1">
    <citation type="journal article" date="2023" name="Nat. Plants">
        <title>Single-cell RNA sequencing provides a high-resolution roadmap for understanding the multicellular compartmentation of specialized metabolism.</title>
        <authorList>
            <person name="Sun S."/>
            <person name="Shen X."/>
            <person name="Li Y."/>
            <person name="Li Y."/>
            <person name="Wang S."/>
            <person name="Li R."/>
            <person name="Zhang H."/>
            <person name="Shen G."/>
            <person name="Guo B."/>
            <person name="Wei J."/>
            <person name="Xu J."/>
            <person name="St-Pierre B."/>
            <person name="Chen S."/>
            <person name="Sun C."/>
        </authorList>
    </citation>
    <scope>NUCLEOTIDE SEQUENCE [LARGE SCALE GENOMIC DNA]</scope>
</reference>
<dbReference type="EMBL" id="CM044704">
    <property type="protein sequence ID" value="KAI5665425.1"/>
    <property type="molecule type" value="Genomic_DNA"/>
</dbReference>
<evidence type="ECO:0000313" key="1">
    <source>
        <dbReference type="EMBL" id="KAI5665425.1"/>
    </source>
</evidence>
<dbReference type="Proteomes" id="UP001060085">
    <property type="component" value="Linkage Group LG04"/>
</dbReference>
<evidence type="ECO:0000313" key="2">
    <source>
        <dbReference type="Proteomes" id="UP001060085"/>
    </source>
</evidence>
<sequence length="581" mass="65178">MEEEDGEDLTPFWIQNTTNHRRSTDRIRNGLSSLFFSSGLLIILLLVTAVSFLIFVVPSTLSFSTTAPIFIKPTSVKKSWDSLNIVLVLFALVFGFLSRITNQDRNSNEEYQINSPISRNYTQKSSPSAPQSKWYNYSSTDEDRKPNFHQQWFGYSDQISRGGLRRTSSSYPDLLEASSSSSSQYNDPWRFYDDMTVDTYRPVTETGHLLRRRSWKDKFEVPRMAEFESKNIDYVDKIVERTKEASINGNTTTPKPPSPSPSPPPPSPPPMPKEKPKRVHRSIGHKSERRNYKRKNNELENKESISLPVRVTTPPPPPPPPPQHFLDQKSGNSEKKRNGGNATKDFIHSLYHKKKKKQRQKSIENFDALLHQSQPPPLQFQIPPAAPPPPPPPPPPSSASFHNLFTSKKSRRKRSEQEISASSSKSKPSTSQIIKVTTLNKSPKPVKIKSFDSVEENSNSRGDSPLIPIPPPPPPPPPFAKSLSWKFVVQGDYVRVDSISSRSGSPEIDDVESDNGTPTTTDGGDFPPSPLFFPSPDVNTKAENFISNFRAGLKLEKIDSMNKKQGLGLSNLGRASDSSQL</sequence>
<accession>A0ACC0AX36</accession>
<comment type="caution">
    <text evidence="1">The sequence shown here is derived from an EMBL/GenBank/DDBJ whole genome shotgun (WGS) entry which is preliminary data.</text>
</comment>
<protein>
    <submittedName>
        <fullName evidence="1">Uncharacterized protein</fullName>
    </submittedName>
</protein>
<organism evidence="1 2">
    <name type="scientific">Catharanthus roseus</name>
    <name type="common">Madagascar periwinkle</name>
    <name type="synonym">Vinca rosea</name>
    <dbReference type="NCBI Taxonomy" id="4058"/>
    <lineage>
        <taxon>Eukaryota</taxon>
        <taxon>Viridiplantae</taxon>
        <taxon>Streptophyta</taxon>
        <taxon>Embryophyta</taxon>
        <taxon>Tracheophyta</taxon>
        <taxon>Spermatophyta</taxon>
        <taxon>Magnoliopsida</taxon>
        <taxon>eudicotyledons</taxon>
        <taxon>Gunneridae</taxon>
        <taxon>Pentapetalae</taxon>
        <taxon>asterids</taxon>
        <taxon>lamiids</taxon>
        <taxon>Gentianales</taxon>
        <taxon>Apocynaceae</taxon>
        <taxon>Rauvolfioideae</taxon>
        <taxon>Vinceae</taxon>
        <taxon>Catharanthinae</taxon>
        <taxon>Catharanthus</taxon>
    </lineage>
</organism>
<gene>
    <name evidence="1" type="ORF">M9H77_15278</name>
</gene>